<keyword evidence="2" id="KW-1185">Reference proteome</keyword>
<sequence length="122" mass="13865">MRLIPAEGFREIEGTEIVELVTDAENLTAEAIEELLRQDLGEEKSPGIESEEELVLSSKNLSEIFKAVNLAVDLVMKLDPIMIRGSKIKHETQRIFAPCEALYRECNRKAEQSRLTGFFKKK</sequence>
<dbReference type="EMBL" id="CM056741">
    <property type="protein sequence ID" value="KAJ8686011.1"/>
    <property type="molecule type" value="Genomic_DNA"/>
</dbReference>
<protein>
    <submittedName>
        <fullName evidence="1">Uncharacterized protein</fullName>
    </submittedName>
</protein>
<dbReference type="Proteomes" id="UP001239111">
    <property type="component" value="Chromosome 1"/>
</dbReference>
<accession>A0ACC2PSS5</accession>
<comment type="caution">
    <text evidence="1">The sequence shown here is derived from an EMBL/GenBank/DDBJ whole genome shotgun (WGS) entry which is preliminary data.</text>
</comment>
<organism evidence="1 2">
    <name type="scientific">Eretmocerus hayati</name>
    <dbReference type="NCBI Taxonomy" id="131215"/>
    <lineage>
        <taxon>Eukaryota</taxon>
        <taxon>Metazoa</taxon>
        <taxon>Ecdysozoa</taxon>
        <taxon>Arthropoda</taxon>
        <taxon>Hexapoda</taxon>
        <taxon>Insecta</taxon>
        <taxon>Pterygota</taxon>
        <taxon>Neoptera</taxon>
        <taxon>Endopterygota</taxon>
        <taxon>Hymenoptera</taxon>
        <taxon>Apocrita</taxon>
        <taxon>Proctotrupomorpha</taxon>
        <taxon>Chalcidoidea</taxon>
        <taxon>Aphelinidae</taxon>
        <taxon>Aphelininae</taxon>
        <taxon>Eretmocerus</taxon>
    </lineage>
</organism>
<proteinExistence type="predicted"/>
<reference evidence="1" key="1">
    <citation type="submission" date="2023-04" db="EMBL/GenBank/DDBJ databases">
        <title>A chromosome-level genome assembly of the parasitoid wasp Eretmocerus hayati.</title>
        <authorList>
            <person name="Zhong Y."/>
            <person name="Liu S."/>
            <person name="Liu Y."/>
        </authorList>
    </citation>
    <scope>NUCLEOTIDE SEQUENCE</scope>
    <source>
        <strain evidence="1">ZJU_SS_LIU_2023</strain>
    </source>
</reference>
<gene>
    <name evidence="1" type="ORF">QAD02_021804</name>
</gene>
<evidence type="ECO:0000313" key="2">
    <source>
        <dbReference type="Proteomes" id="UP001239111"/>
    </source>
</evidence>
<name>A0ACC2PSS5_9HYME</name>
<evidence type="ECO:0000313" key="1">
    <source>
        <dbReference type="EMBL" id="KAJ8686011.1"/>
    </source>
</evidence>